<evidence type="ECO:0000313" key="3">
    <source>
        <dbReference type="Proteomes" id="UP000886595"/>
    </source>
</evidence>
<gene>
    <name evidence="2" type="ORF">Bca52824_062597</name>
</gene>
<comment type="caution">
    <text evidence="2">The sequence shown here is derived from an EMBL/GenBank/DDBJ whole genome shotgun (WGS) entry which is preliminary data.</text>
</comment>
<name>A0A8X7QD66_BRACI</name>
<keyword evidence="3" id="KW-1185">Reference proteome</keyword>
<organism evidence="2 3">
    <name type="scientific">Brassica carinata</name>
    <name type="common">Ethiopian mustard</name>
    <name type="synonym">Abyssinian cabbage</name>
    <dbReference type="NCBI Taxonomy" id="52824"/>
    <lineage>
        <taxon>Eukaryota</taxon>
        <taxon>Viridiplantae</taxon>
        <taxon>Streptophyta</taxon>
        <taxon>Embryophyta</taxon>
        <taxon>Tracheophyta</taxon>
        <taxon>Spermatophyta</taxon>
        <taxon>Magnoliopsida</taxon>
        <taxon>eudicotyledons</taxon>
        <taxon>Gunneridae</taxon>
        <taxon>Pentapetalae</taxon>
        <taxon>rosids</taxon>
        <taxon>malvids</taxon>
        <taxon>Brassicales</taxon>
        <taxon>Brassicaceae</taxon>
        <taxon>Brassiceae</taxon>
        <taxon>Brassica</taxon>
    </lineage>
</organism>
<dbReference type="Proteomes" id="UP000886595">
    <property type="component" value="Unassembled WGS sequence"/>
</dbReference>
<dbReference type="EMBL" id="JAAMPC010000013">
    <property type="protein sequence ID" value="KAG2268042.1"/>
    <property type="molecule type" value="Genomic_DNA"/>
</dbReference>
<feature type="transmembrane region" description="Helical" evidence="1">
    <location>
        <begin position="21"/>
        <end position="42"/>
    </location>
</feature>
<keyword evidence="1" id="KW-1133">Transmembrane helix</keyword>
<dbReference type="AlphaFoldDB" id="A0A8X7QD66"/>
<protein>
    <submittedName>
        <fullName evidence="2">Uncharacterized protein</fullName>
    </submittedName>
</protein>
<proteinExistence type="predicted"/>
<sequence>MSSGESRRKLRRCSGRRNTRAELRFCPLTGMRWTWLWFWFWIGGEEFAWVCGTRRRRGFHDDDETRDGAVNVAAEIVHGRHDF</sequence>
<reference evidence="2 3" key="1">
    <citation type="submission" date="2020-02" db="EMBL/GenBank/DDBJ databases">
        <authorList>
            <person name="Ma Q."/>
            <person name="Huang Y."/>
            <person name="Song X."/>
            <person name="Pei D."/>
        </authorList>
    </citation>
    <scope>NUCLEOTIDE SEQUENCE [LARGE SCALE GENOMIC DNA]</scope>
    <source>
        <strain evidence="2">Sxm20200214</strain>
        <tissue evidence="2">Leaf</tissue>
    </source>
</reference>
<evidence type="ECO:0000313" key="2">
    <source>
        <dbReference type="EMBL" id="KAG2268042.1"/>
    </source>
</evidence>
<evidence type="ECO:0000256" key="1">
    <source>
        <dbReference type="SAM" id="Phobius"/>
    </source>
</evidence>
<keyword evidence="1" id="KW-0472">Membrane</keyword>
<keyword evidence="1" id="KW-0812">Transmembrane</keyword>
<accession>A0A8X7QD66</accession>